<feature type="region of interest" description="Disordered" evidence="1">
    <location>
        <begin position="255"/>
        <end position="300"/>
    </location>
</feature>
<proteinExistence type="predicted"/>
<sequence>MPSDEIGVKEHDNFCDEPYDDSFDHNCGDAHIENIVGNVDCVVDNVHANPLVNVGNSSNACKNATYDLHDRAFICGNEFWVTNEVIFLTPCDFNDNDSFDSSDDDENCFDTCENNSFNSMENNSIESCVDNFSNSYDSNSSNPCENNSSASLEDNDGLESFTFDDNALIKENDDKLHEIVCGDDNVHDDANMCELNDVEFVNFFDDCIDDAMYVHEFLGEVEEEMNGSEGDVLLNSEKERENEKQEIMVEGVENENVKEEVEDKNKTSDESVREEVEEKVRNDEKEFGEKKKNEKRGKSEENSILMDVDSCKPLEESMLCIELKEFSNARHVRAYREERVDGAKGLVPVQVCWNEVNDPSKWECALANARATIALSSKRRGYPREVGCPDARSWEMRKFKRAIPLRFGHPSHCLRKSMDLHVKSGSPKRLSWGMGKGEIYPVGTGRPLHSSRKSMELHVRSG</sequence>
<accession>Q6JJ49</accession>
<evidence type="ECO:0000256" key="1">
    <source>
        <dbReference type="SAM" id="MobiDB-lite"/>
    </source>
</evidence>
<organism evidence="2">
    <name type="scientific">Ipomoea trifida</name>
    <name type="common">Morning glory</name>
    <dbReference type="NCBI Taxonomy" id="35884"/>
    <lineage>
        <taxon>Eukaryota</taxon>
        <taxon>Viridiplantae</taxon>
        <taxon>Streptophyta</taxon>
        <taxon>Embryophyta</taxon>
        <taxon>Tracheophyta</taxon>
        <taxon>Spermatophyta</taxon>
        <taxon>Magnoliopsida</taxon>
        <taxon>eudicotyledons</taxon>
        <taxon>Gunneridae</taxon>
        <taxon>Pentapetalae</taxon>
        <taxon>asterids</taxon>
        <taxon>lamiids</taxon>
        <taxon>Solanales</taxon>
        <taxon>Convolvulaceae</taxon>
        <taxon>Ipomoeeae</taxon>
        <taxon>Ipomoea</taxon>
    </lineage>
</organism>
<reference evidence="2" key="1">
    <citation type="journal article" date="2004" name="Breed. Sci.">
        <title>Molecular Characterization of a 313-kb Genomic Region Containing the Self-incompatibility Locus of Ipomoea trifida, a Diploid Relative of Sweet Potato.</title>
        <authorList>
            <person name="Tomita R.N."/>
            <person name="Suzuki G."/>
            <person name="Yoshida K."/>
            <person name="Yano Y."/>
            <person name="Tsuchiya T."/>
            <person name="Kakeda K."/>
            <person name="Mukai Y."/>
            <person name="Kowyama Y."/>
        </authorList>
    </citation>
    <scope>NUCLEOTIDE SEQUENCE</scope>
</reference>
<evidence type="ECO:0000313" key="2">
    <source>
        <dbReference type="EMBL" id="AAS79583.1"/>
    </source>
</evidence>
<name>Q6JJ49_IPOTF</name>
<feature type="compositionally biased region" description="Basic and acidic residues" evidence="1">
    <location>
        <begin position="453"/>
        <end position="462"/>
    </location>
</feature>
<dbReference type="AlphaFoldDB" id="Q6JJ49"/>
<feature type="region of interest" description="Disordered" evidence="1">
    <location>
        <begin position="443"/>
        <end position="462"/>
    </location>
</feature>
<protein>
    <submittedName>
        <fullName evidence="2">Uncharacterized protein</fullName>
    </submittedName>
</protein>
<dbReference type="EMBL" id="AH013750">
    <property type="protein sequence ID" value="AAS79583.1"/>
    <property type="molecule type" value="Genomic_DNA"/>
</dbReference>